<dbReference type="Proteomes" id="UP000572268">
    <property type="component" value="Unassembled WGS sequence"/>
</dbReference>
<dbReference type="GO" id="GO:0005771">
    <property type="term" value="C:multivesicular body"/>
    <property type="evidence" value="ECO:0007669"/>
    <property type="project" value="TreeGrafter"/>
</dbReference>
<dbReference type="Pfam" id="PF01423">
    <property type="entry name" value="LSM"/>
    <property type="match status" value="1"/>
</dbReference>
<dbReference type="CDD" id="cd01722">
    <property type="entry name" value="Sm_F"/>
    <property type="match status" value="1"/>
</dbReference>
<keyword evidence="3" id="KW-0967">Endosome</keyword>
<dbReference type="GO" id="GO:0006900">
    <property type="term" value="P:vesicle budding from membrane"/>
    <property type="evidence" value="ECO:0007669"/>
    <property type="project" value="TreeGrafter"/>
</dbReference>
<protein>
    <recommendedName>
        <fullName evidence="4">Sm protein F</fullName>
    </recommendedName>
</protein>
<dbReference type="PANTHER" id="PTHR22761">
    <property type="entry name" value="CHARGED MULTIVESICULAR BODY PROTEIN"/>
    <property type="match status" value="1"/>
</dbReference>
<dbReference type="GO" id="GO:0009898">
    <property type="term" value="C:cytoplasmic side of plasma membrane"/>
    <property type="evidence" value="ECO:0007669"/>
    <property type="project" value="TreeGrafter"/>
</dbReference>
<dbReference type="InterPro" id="IPR010920">
    <property type="entry name" value="LSM_dom_sf"/>
</dbReference>
<dbReference type="OrthoDB" id="409625at2759"/>
<dbReference type="Gene3D" id="2.30.30.100">
    <property type="match status" value="1"/>
</dbReference>
<sequence>MRLFFGSSKKKEQQANQQPPTKNLPDAIMKNKEAIATLEKREQLIEKKMALQEQDARTRAAAKDKRGALMALKRKKMLEAELTTLMNSRMTLEQQILSLESSQTTAVAVSALATGVSAQKIMNQQLNIDNIDVLMDDMQEMQDMQNEVSNVLSGGNTVMDDEELLNELDEIEAQELEAKMVDAAQVPSGGVVAEPSGAEPSVAAPAQPQQSAAESSRPQRNGFEYFVLCFGGETNAWEQQLVWVVRLTFLRMSVVPVNPQPFLNDLTGQEVMVRLKWGTLELKGRLQSVDTFMNLRLDHCEEWQGGNFKGALGDVLIRCNNVLYVRAASSSGAGEELED</sequence>
<dbReference type="Proteomes" id="UP000570595">
    <property type="component" value="Unassembled WGS sequence"/>
</dbReference>
<keyword evidence="5" id="KW-0175">Coiled coil</keyword>
<dbReference type="SMART" id="SM00651">
    <property type="entry name" value="Sm"/>
    <property type="match status" value="1"/>
</dbReference>
<dbReference type="InterPro" id="IPR034100">
    <property type="entry name" value="Sm_F"/>
</dbReference>
<dbReference type="GO" id="GO:0003723">
    <property type="term" value="F:RNA binding"/>
    <property type="evidence" value="ECO:0007669"/>
    <property type="project" value="InterPro"/>
</dbReference>
<dbReference type="Gene3D" id="6.10.250.1710">
    <property type="match status" value="1"/>
</dbReference>
<dbReference type="GO" id="GO:0000815">
    <property type="term" value="C:ESCRT III complex"/>
    <property type="evidence" value="ECO:0007669"/>
    <property type="project" value="TreeGrafter"/>
</dbReference>
<evidence type="ECO:0000313" key="9">
    <source>
        <dbReference type="EMBL" id="KAF4675418.1"/>
    </source>
</evidence>
<dbReference type="InterPro" id="IPR001163">
    <property type="entry name" value="Sm_dom_euk/arc"/>
</dbReference>
<dbReference type="InterPro" id="IPR047575">
    <property type="entry name" value="Sm"/>
</dbReference>
<dbReference type="AlphaFoldDB" id="A0A7J6MUX8"/>
<evidence type="ECO:0000256" key="6">
    <source>
        <dbReference type="SAM" id="MobiDB-lite"/>
    </source>
</evidence>
<dbReference type="EMBL" id="JABAHT010000014">
    <property type="protein sequence ID" value="KAF4670155.1"/>
    <property type="molecule type" value="Genomic_DNA"/>
</dbReference>
<evidence type="ECO:0000313" key="11">
    <source>
        <dbReference type="Proteomes" id="UP000572268"/>
    </source>
</evidence>
<evidence type="ECO:0000256" key="2">
    <source>
        <dbReference type="ARBA" id="ARBA00006190"/>
    </source>
</evidence>
<name>A0A7J6MUX8_PEROL</name>
<evidence type="ECO:0000259" key="7">
    <source>
        <dbReference type="PROSITE" id="PS52002"/>
    </source>
</evidence>
<feature type="region of interest" description="Disordered" evidence="6">
    <location>
        <begin position="190"/>
        <end position="217"/>
    </location>
</feature>
<dbReference type="GO" id="GO:0005681">
    <property type="term" value="C:spliceosomal complex"/>
    <property type="evidence" value="ECO:0007669"/>
    <property type="project" value="InterPro"/>
</dbReference>
<evidence type="ECO:0000256" key="4">
    <source>
        <dbReference type="ARBA" id="ARBA00030144"/>
    </source>
</evidence>
<dbReference type="Pfam" id="PF03357">
    <property type="entry name" value="Snf7"/>
    <property type="match status" value="1"/>
</dbReference>
<feature type="region of interest" description="Disordered" evidence="6">
    <location>
        <begin position="1"/>
        <end position="26"/>
    </location>
</feature>
<organism evidence="9 11">
    <name type="scientific">Perkinsus olseni</name>
    <name type="common">Perkinsus atlanticus</name>
    <dbReference type="NCBI Taxonomy" id="32597"/>
    <lineage>
        <taxon>Eukaryota</taxon>
        <taxon>Sar</taxon>
        <taxon>Alveolata</taxon>
        <taxon>Perkinsozoa</taxon>
        <taxon>Perkinsea</taxon>
        <taxon>Perkinsida</taxon>
        <taxon>Perkinsidae</taxon>
        <taxon>Perkinsus</taxon>
    </lineage>
</organism>
<comment type="similarity">
    <text evidence="2">Belongs to the SNF7 family.</text>
</comment>
<feature type="domain" description="Sm" evidence="7">
    <location>
        <begin position="258"/>
        <end position="331"/>
    </location>
</feature>
<evidence type="ECO:0000256" key="3">
    <source>
        <dbReference type="ARBA" id="ARBA00022753"/>
    </source>
</evidence>
<comment type="caution">
    <text evidence="9">The sequence shown here is derived from an EMBL/GenBank/DDBJ whole genome shotgun (WGS) entry which is preliminary data.</text>
</comment>
<evidence type="ECO:0000313" key="10">
    <source>
        <dbReference type="Proteomes" id="UP000570595"/>
    </source>
</evidence>
<dbReference type="PROSITE" id="PS52002">
    <property type="entry name" value="SM"/>
    <property type="match status" value="1"/>
</dbReference>
<dbReference type="GO" id="GO:0032511">
    <property type="term" value="P:late endosome to vacuole transport via multivesicular body sorting pathway"/>
    <property type="evidence" value="ECO:0007669"/>
    <property type="project" value="TreeGrafter"/>
</dbReference>
<comment type="subcellular location">
    <subcellularLocation>
        <location evidence="1">Endosome</location>
    </subcellularLocation>
</comment>
<dbReference type="InterPro" id="IPR005024">
    <property type="entry name" value="Snf7_fam"/>
</dbReference>
<dbReference type="EMBL" id="JABANN010000015">
    <property type="protein sequence ID" value="KAF4675418.1"/>
    <property type="molecule type" value="Genomic_DNA"/>
</dbReference>
<evidence type="ECO:0000313" key="8">
    <source>
        <dbReference type="EMBL" id="KAF4670155.1"/>
    </source>
</evidence>
<gene>
    <name evidence="9" type="ORF">FOL46_001712</name>
    <name evidence="8" type="ORF">FOZ61_001583</name>
</gene>
<dbReference type="PANTHER" id="PTHR22761:SF10">
    <property type="entry name" value="GH13992P"/>
    <property type="match status" value="1"/>
</dbReference>
<dbReference type="SUPFAM" id="SSF50182">
    <property type="entry name" value="Sm-like ribonucleoproteins"/>
    <property type="match status" value="1"/>
</dbReference>
<proteinExistence type="inferred from homology"/>
<feature type="coiled-coil region" evidence="5">
    <location>
        <begin position="35"/>
        <end position="95"/>
    </location>
</feature>
<dbReference type="GO" id="GO:0000398">
    <property type="term" value="P:mRNA splicing, via spliceosome"/>
    <property type="evidence" value="ECO:0007669"/>
    <property type="project" value="InterPro"/>
</dbReference>
<reference evidence="10 11" key="1">
    <citation type="submission" date="2020-04" db="EMBL/GenBank/DDBJ databases">
        <title>Perkinsus olseni comparative genomics.</title>
        <authorList>
            <person name="Bogema D.R."/>
        </authorList>
    </citation>
    <scope>NUCLEOTIDE SEQUENCE [LARGE SCALE GENOMIC DNA]</scope>
    <source>
        <strain evidence="8">ATCC PRA-179</strain>
        <strain evidence="9">ATCC PRA-31</strain>
    </source>
</reference>
<evidence type="ECO:0000256" key="1">
    <source>
        <dbReference type="ARBA" id="ARBA00004177"/>
    </source>
</evidence>
<evidence type="ECO:0000256" key="5">
    <source>
        <dbReference type="SAM" id="Coils"/>
    </source>
</evidence>
<dbReference type="Gene3D" id="1.10.287.1060">
    <property type="entry name" value="ESAT-6-like"/>
    <property type="match status" value="1"/>
</dbReference>
<feature type="compositionally biased region" description="Low complexity" evidence="6">
    <location>
        <begin position="198"/>
        <end position="217"/>
    </location>
</feature>
<accession>A0A7J6MUX8</accession>